<gene>
    <name evidence="1" type="ORF">ACFPCY_32895</name>
</gene>
<dbReference type="Proteomes" id="UP001595872">
    <property type="component" value="Unassembled WGS sequence"/>
</dbReference>
<dbReference type="EMBL" id="JBHSIT010000011">
    <property type="protein sequence ID" value="MFC4912140.1"/>
    <property type="molecule type" value="Genomic_DNA"/>
</dbReference>
<reference evidence="2" key="1">
    <citation type="journal article" date="2019" name="Int. J. Syst. Evol. Microbiol.">
        <title>The Global Catalogue of Microorganisms (GCM) 10K type strain sequencing project: providing services to taxonomists for standard genome sequencing and annotation.</title>
        <authorList>
            <consortium name="The Broad Institute Genomics Platform"/>
            <consortium name="The Broad Institute Genome Sequencing Center for Infectious Disease"/>
            <person name="Wu L."/>
            <person name="Ma J."/>
        </authorList>
    </citation>
    <scope>NUCLEOTIDE SEQUENCE [LARGE SCALE GENOMIC DNA]</scope>
    <source>
        <strain evidence="2">KLKA75</strain>
    </source>
</reference>
<dbReference type="RefSeq" id="WP_378261759.1">
    <property type="nucleotide sequence ID" value="NZ_JBHSIT010000011.1"/>
</dbReference>
<name>A0ABV9U6J2_9ACTN</name>
<organism evidence="1 2">
    <name type="scientific">Actinomadura gamaensis</name>
    <dbReference type="NCBI Taxonomy" id="1763541"/>
    <lineage>
        <taxon>Bacteria</taxon>
        <taxon>Bacillati</taxon>
        <taxon>Actinomycetota</taxon>
        <taxon>Actinomycetes</taxon>
        <taxon>Streptosporangiales</taxon>
        <taxon>Thermomonosporaceae</taxon>
        <taxon>Actinomadura</taxon>
    </lineage>
</organism>
<proteinExistence type="predicted"/>
<evidence type="ECO:0000313" key="1">
    <source>
        <dbReference type="EMBL" id="MFC4912140.1"/>
    </source>
</evidence>
<protein>
    <submittedName>
        <fullName evidence="1">Phosphatase</fullName>
    </submittedName>
</protein>
<comment type="caution">
    <text evidence="1">The sequence shown here is derived from an EMBL/GenBank/DDBJ whole genome shotgun (WGS) entry which is preliminary data.</text>
</comment>
<accession>A0ABV9U6J2</accession>
<sequence length="283" mass="30340">MADVPTRAELRAHLVRTMIAGDVATPRQNNLLHYRRMAARNPYYLFGLRLSERWGERDVLKTMVELCGVDPDPLHLYGDDTIDPELTIDALEAMGDRIGLAASRRETVLLATGHPATLTPVYRAVAEALAGRGCRVLTPAGGWTYEIESYGQRETRRIVYAPEGVAMLEDETGRTHHTHDAAPMNAMLAELRSAGDGSASASPDSAGPKPRLWPDLAIADHGWAGAAGQAGVDTVGFADCNDPALFAGAAEGKIQVVVPLDDGVSPHHYAPLTAYLLDRAGLG</sequence>
<dbReference type="InterPro" id="IPR031423">
    <property type="entry name" value="Phosphatase_SCO2771"/>
</dbReference>
<evidence type="ECO:0000313" key="2">
    <source>
        <dbReference type="Proteomes" id="UP001595872"/>
    </source>
</evidence>
<keyword evidence="2" id="KW-1185">Reference proteome</keyword>
<dbReference type="Pfam" id="PF15698">
    <property type="entry name" value="Phosphatase"/>
    <property type="match status" value="1"/>
</dbReference>